<protein>
    <submittedName>
        <fullName evidence="2">Phosphomethylpyrimidine kinase</fullName>
        <ecNumber evidence="2">2.7.4.7</ecNumber>
    </submittedName>
</protein>
<keyword evidence="2" id="KW-0808">Transferase</keyword>
<dbReference type="SUPFAM" id="SSF53613">
    <property type="entry name" value="Ribokinase-like"/>
    <property type="match status" value="1"/>
</dbReference>
<evidence type="ECO:0000313" key="2">
    <source>
        <dbReference type="EMBL" id="SFV77314.1"/>
    </source>
</evidence>
<feature type="domain" description="Pyridoxamine kinase/Phosphomethylpyrimidine kinase" evidence="1">
    <location>
        <begin position="12"/>
        <end position="242"/>
    </location>
</feature>
<dbReference type="EC" id="2.7.4.7" evidence="2"/>
<dbReference type="InterPro" id="IPR029056">
    <property type="entry name" value="Ribokinase-like"/>
</dbReference>
<proteinExistence type="predicted"/>
<dbReference type="GO" id="GO:0008972">
    <property type="term" value="F:phosphomethylpyrimidine kinase activity"/>
    <property type="evidence" value="ECO:0007669"/>
    <property type="project" value="UniProtKB-EC"/>
</dbReference>
<dbReference type="InterPro" id="IPR013749">
    <property type="entry name" value="PM/HMP-P_kinase-1"/>
</dbReference>
<dbReference type="GO" id="GO:0005829">
    <property type="term" value="C:cytosol"/>
    <property type="evidence" value="ECO:0007669"/>
    <property type="project" value="TreeGrafter"/>
</dbReference>
<dbReference type="AlphaFoldDB" id="A0A1W1D9R5"/>
<dbReference type="GO" id="GO:0009228">
    <property type="term" value="P:thiamine biosynthetic process"/>
    <property type="evidence" value="ECO:0007669"/>
    <property type="project" value="InterPro"/>
</dbReference>
<keyword evidence="2" id="KW-0418">Kinase</keyword>
<dbReference type="Gene3D" id="3.40.1190.20">
    <property type="match status" value="1"/>
</dbReference>
<dbReference type="CDD" id="cd01169">
    <property type="entry name" value="HMPP_kinase"/>
    <property type="match status" value="1"/>
</dbReference>
<dbReference type="InterPro" id="IPR004399">
    <property type="entry name" value="HMP/HMP-P_kinase_dom"/>
</dbReference>
<gene>
    <name evidence="2" type="ORF">MNB_SUP05-4-622</name>
</gene>
<dbReference type="Pfam" id="PF08543">
    <property type="entry name" value="Phos_pyr_kin"/>
    <property type="match status" value="1"/>
</dbReference>
<reference evidence="2" key="1">
    <citation type="submission" date="2016-10" db="EMBL/GenBank/DDBJ databases">
        <authorList>
            <person name="de Groot N.N."/>
        </authorList>
    </citation>
    <scope>NUCLEOTIDE SEQUENCE</scope>
</reference>
<dbReference type="EMBL" id="FPHR01000021">
    <property type="protein sequence ID" value="SFV77314.1"/>
    <property type="molecule type" value="Genomic_DNA"/>
</dbReference>
<dbReference type="PANTHER" id="PTHR20858:SF17">
    <property type="entry name" value="HYDROXYMETHYLPYRIMIDINE_PHOSPHOMETHYLPYRIMIDINE KINASE THI20-RELATED"/>
    <property type="match status" value="1"/>
</dbReference>
<dbReference type="GO" id="GO:0008902">
    <property type="term" value="F:hydroxymethylpyrimidine kinase activity"/>
    <property type="evidence" value="ECO:0007669"/>
    <property type="project" value="TreeGrafter"/>
</dbReference>
<evidence type="ECO:0000259" key="1">
    <source>
        <dbReference type="Pfam" id="PF08543"/>
    </source>
</evidence>
<organism evidence="2">
    <name type="scientific">hydrothermal vent metagenome</name>
    <dbReference type="NCBI Taxonomy" id="652676"/>
    <lineage>
        <taxon>unclassified sequences</taxon>
        <taxon>metagenomes</taxon>
        <taxon>ecological metagenomes</taxon>
    </lineage>
</organism>
<sequence length="250" mass="27460">MLDRVLVLSGLDPCGGAGIAADIETINQFGVTPLPVVTTLTVQNTQRVDSLHAVDHQLIEKQLASLQEDIDINVIKIGLLSSVEQISVIANWIDETHTVILDPIIKASTMDELLTKQAVEVLKKILLPKVHILTPNVSELEVLAPGLDEQAAIASLPCEWVLLTTTDVSEQMIEHRLYHQGELLERFSYHKLPGQYHGSGCTLNSAISALIAAKLDVNIAVKRALDYTYQTLLNAKRIGKIQYHPNRATP</sequence>
<dbReference type="PANTHER" id="PTHR20858">
    <property type="entry name" value="PHOSPHOMETHYLPYRIMIDINE KINASE"/>
    <property type="match status" value="1"/>
</dbReference>
<name>A0A1W1D9R5_9ZZZZ</name>
<accession>A0A1W1D9R5</accession>